<reference evidence="3 4" key="1">
    <citation type="journal article" date="2016" name="Int. J. Syst. Evol. Microbiol.">
        <title>Acidipila dinghuensis sp. nov., an acidobacterium isolated from forest soil.</title>
        <authorList>
            <person name="Jiang Y.W."/>
            <person name="Wang J."/>
            <person name="Chen M.H."/>
            <person name="Lv Y.Y."/>
            <person name="Qiu L.H."/>
        </authorList>
    </citation>
    <scope>NUCLEOTIDE SEQUENCE [LARGE SCALE GENOMIC DNA]</scope>
    <source>
        <strain evidence="3 4">DHOF10</strain>
    </source>
</reference>
<keyword evidence="4" id="KW-1185">Reference proteome</keyword>
<evidence type="ECO:0000259" key="1">
    <source>
        <dbReference type="Pfam" id="PF03633"/>
    </source>
</evidence>
<dbReference type="SUPFAM" id="SSF48208">
    <property type="entry name" value="Six-hairpin glycosidases"/>
    <property type="match status" value="1"/>
</dbReference>
<dbReference type="EMBL" id="SDMK01000001">
    <property type="protein sequence ID" value="RXS97274.1"/>
    <property type="molecule type" value="Genomic_DNA"/>
</dbReference>
<dbReference type="InterPro" id="IPR008928">
    <property type="entry name" value="6-hairpin_glycosidase_sf"/>
</dbReference>
<dbReference type="AlphaFoldDB" id="A0A4Q1SI53"/>
<dbReference type="InterPro" id="IPR012341">
    <property type="entry name" value="6hp_glycosidase-like_sf"/>
</dbReference>
<dbReference type="InterPro" id="IPR035396">
    <property type="entry name" value="Bac_rhamnosid6H"/>
</dbReference>
<feature type="domain" description="Alpha-L-rhamnosidase six-hairpin glycosidase" evidence="2">
    <location>
        <begin position="174"/>
        <end position="334"/>
    </location>
</feature>
<dbReference type="Proteomes" id="UP000290253">
    <property type="component" value="Unassembled WGS sequence"/>
</dbReference>
<dbReference type="OrthoDB" id="49490at2"/>
<evidence type="ECO:0000313" key="3">
    <source>
        <dbReference type="EMBL" id="RXS97274.1"/>
    </source>
</evidence>
<organism evidence="3 4">
    <name type="scientific">Silvibacterium dinghuense</name>
    <dbReference type="NCBI Taxonomy" id="1560006"/>
    <lineage>
        <taxon>Bacteria</taxon>
        <taxon>Pseudomonadati</taxon>
        <taxon>Acidobacteriota</taxon>
        <taxon>Terriglobia</taxon>
        <taxon>Terriglobales</taxon>
        <taxon>Acidobacteriaceae</taxon>
        <taxon>Silvibacterium</taxon>
    </lineage>
</organism>
<dbReference type="Pfam" id="PF17389">
    <property type="entry name" value="Bac_rhamnosid6H"/>
    <property type="match status" value="1"/>
</dbReference>
<name>A0A4Q1SI53_9BACT</name>
<sequence length="733" mass="81170">MPLSFPHWSVYACGLLFTCCGSLLGQTPIYHSNKFDIYADRVVEGAYTAQVTANGGIQSNYPISENAAGERTWSPETTSDRFPRLESDLPLANALYTLSLNELEKDKREDGAFSAGADWPGVWTRDISYSIFLSLAMIDPEAAKKSLMAKVRRDRIVQDTGTGGSWPVSSDRECWALAAWQIYLATGDRNWLTESYSIIRNSITDDEAVAVDPHDGLVRGETSFLDWRDQTHPRWMQPVDIYESKSLSTNAVFYGVYRVLAAMAKEQNLPGTLWEQKADHLQQAINAKFWIPERGFYGEYLYGPVWQNLSPRSDALGQALAILTGLAPAERQKALLASVPVMDYGIPTVYPQIPDMRPYHNRSVWPFVQALWSMAAADHKDEAAVAQGLAVIYRAGALFLTNKENFVLETGTPYGTAISSDRQLWSVAGNLAMTYRVLFGMRMETDGLRFSPVLPEGWGQHRSLTGFHYREAVLSIEIKGNGAHVKHATLDGKPSLPFIPAGLKGAHTLVLELDDKGATSQRMNLVEDAITPETPKLELSGSELHWTSADGVDHYQVYRNGQPWQKLSGTTLKLDPSDTRADYQIEAIGSTSIPSFLSAPVNPAPSQTVRIGGEAGYVETRQDIMPDTEVGFDVDHSGKFYLTVEYANGNDSIENNSKCAIRTLYIDGKRIGPIVMPQRGKDEWDNYGRSSGQALTLAPGHHTAALKFEPEDTNMDGKINTARLRAVMLDRLP</sequence>
<evidence type="ECO:0000259" key="2">
    <source>
        <dbReference type="Pfam" id="PF17389"/>
    </source>
</evidence>
<comment type="caution">
    <text evidence="3">The sequence shown here is derived from an EMBL/GenBank/DDBJ whole genome shotgun (WGS) entry which is preliminary data.</text>
</comment>
<accession>A0A4Q1SI53</accession>
<proteinExistence type="predicted"/>
<gene>
    <name evidence="3" type="ORF">ESZ00_05010</name>
</gene>
<feature type="domain" description="Glycoside hydrolase family 65 C-terminal" evidence="1">
    <location>
        <begin position="441"/>
        <end position="490"/>
    </location>
</feature>
<dbReference type="Gene3D" id="2.60.420.10">
    <property type="entry name" value="Maltose phosphorylase, domain 3"/>
    <property type="match status" value="1"/>
</dbReference>
<dbReference type="GO" id="GO:0005975">
    <property type="term" value="P:carbohydrate metabolic process"/>
    <property type="evidence" value="ECO:0007669"/>
    <property type="project" value="InterPro"/>
</dbReference>
<dbReference type="InterPro" id="IPR005194">
    <property type="entry name" value="Glyco_hydro_65_C"/>
</dbReference>
<protein>
    <submittedName>
        <fullName evidence="3">Glycogen debranching protein</fullName>
    </submittedName>
</protein>
<evidence type="ECO:0000313" key="4">
    <source>
        <dbReference type="Proteomes" id="UP000290253"/>
    </source>
</evidence>
<dbReference type="Gene3D" id="2.60.120.260">
    <property type="entry name" value="Galactose-binding domain-like"/>
    <property type="match status" value="1"/>
</dbReference>
<dbReference type="Gene3D" id="1.50.10.10">
    <property type="match status" value="1"/>
</dbReference>
<dbReference type="Pfam" id="PF03633">
    <property type="entry name" value="Glyco_hydro_65C"/>
    <property type="match status" value="1"/>
</dbReference>